<dbReference type="EMBL" id="JH597964">
    <property type="status" value="NOT_ANNOTATED_CDS"/>
    <property type="molecule type" value="Genomic_DNA"/>
</dbReference>
<protein>
    <submittedName>
        <fullName evidence="1">Uncharacterized protein</fullName>
    </submittedName>
</protein>
<sequence>MDQFKRRLQLTVDDAKGAARDAIETAQKAVRNKASESRVAANEKARGIGNKLLQNVRSNQERAAHQFRANVELLQRSVSDSASDLTDRLRSKAVEATSAANDRALSSVSESTAKLKRMSSSVVEVVDARARVSSQEQARDAWRCGHLPLRVRFGCTSCCSQVCTGKGKDRRKDHRDGCRCITKVTRIYYMELTGR</sequence>
<evidence type="ECO:0000313" key="2">
    <source>
        <dbReference type="Proteomes" id="UP000011713"/>
    </source>
</evidence>
<accession>M4BV22</accession>
<dbReference type="InParanoid" id="M4BV22"/>
<reference evidence="2" key="1">
    <citation type="journal article" date="2010" name="Science">
        <title>Signatures of adaptation to obligate biotrophy in the Hyaloperonospora arabidopsidis genome.</title>
        <authorList>
            <person name="Baxter L."/>
            <person name="Tripathy S."/>
            <person name="Ishaque N."/>
            <person name="Boot N."/>
            <person name="Cabral A."/>
            <person name="Kemen E."/>
            <person name="Thines M."/>
            <person name="Ah-Fong A."/>
            <person name="Anderson R."/>
            <person name="Badejoko W."/>
            <person name="Bittner-Eddy P."/>
            <person name="Boore J.L."/>
            <person name="Chibucos M.C."/>
            <person name="Coates M."/>
            <person name="Dehal P."/>
            <person name="Delehaunty K."/>
            <person name="Dong S."/>
            <person name="Downton P."/>
            <person name="Dumas B."/>
            <person name="Fabro G."/>
            <person name="Fronick C."/>
            <person name="Fuerstenberg S.I."/>
            <person name="Fulton L."/>
            <person name="Gaulin E."/>
            <person name="Govers F."/>
            <person name="Hughes L."/>
            <person name="Humphray S."/>
            <person name="Jiang R.H."/>
            <person name="Judelson H."/>
            <person name="Kamoun S."/>
            <person name="Kyung K."/>
            <person name="Meijer H."/>
            <person name="Minx P."/>
            <person name="Morris P."/>
            <person name="Nelson J."/>
            <person name="Phuntumart V."/>
            <person name="Qutob D."/>
            <person name="Rehmany A."/>
            <person name="Rougon-Cardoso A."/>
            <person name="Ryden P."/>
            <person name="Torto-Alalibo T."/>
            <person name="Studholme D."/>
            <person name="Wang Y."/>
            <person name="Win J."/>
            <person name="Wood J."/>
            <person name="Clifton S.W."/>
            <person name="Rogers J."/>
            <person name="Van den Ackerveken G."/>
            <person name="Jones J.D."/>
            <person name="McDowell J.M."/>
            <person name="Beynon J."/>
            <person name="Tyler B.M."/>
        </authorList>
    </citation>
    <scope>NUCLEOTIDE SEQUENCE [LARGE SCALE GENOMIC DNA]</scope>
    <source>
        <strain evidence="2">Emoy2</strain>
    </source>
</reference>
<evidence type="ECO:0000313" key="1">
    <source>
        <dbReference type="EnsemblProtists" id="HpaP810362"/>
    </source>
</evidence>
<keyword evidence="2" id="KW-1185">Reference proteome</keyword>
<dbReference type="VEuPathDB" id="FungiDB:HpaG810362"/>
<proteinExistence type="predicted"/>
<dbReference type="EnsemblProtists" id="HpaT810362">
    <property type="protein sequence ID" value="HpaP810362"/>
    <property type="gene ID" value="HpaG810362"/>
</dbReference>
<reference evidence="1" key="2">
    <citation type="submission" date="2015-06" db="UniProtKB">
        <authorList>
            <consortium name="EnsemblProtists"/>
        </authorList>
    </citation>
    <scope>IDENTIFICATION</scope>
    <source>
        <strain evidence="1">Emoy2</strain>
    </source>
</reference>
<dbReference type="AlphaFoldDB" id="M4BV22"/>
<dbReference type="HOGENOM" id="CLU_1398749_0_0_1"/>
<organism evidence="1 2">
    <name type="scientific">Hyaloperonospora arabidopsidis (strain Emoy2)</name>
    <name type="common">Downy mildew agent</name>
    <name type="synonym">Peronospora arabidopsidis</name>
    <dbReference type="NCBI Taxonomy" id="559515"/>
    <lineage>
        <taxon>Eukaryota</taxon>
        <taxon>Sar</taxon>
        <taxon>Stramenopiles</taxon>
        <taxon>Oomycota</taxon>
        <taxon>Peronosporomycetes</taxon>
        <taxon>Peronosporales</taxon>
        <taxon>Peronosporaceae</taxon>
        <taxon>Hyaloperonospora</taxon>
    </lineage>
</organism>
<name>M4BV22_HYAAE</name>
<dbReference type="eggNOG" id="ENOG502SAMJ">
    <property type="taxonomic scope" value="Eukaryota"/>
</dbReference>
<dbReference type="Proteomes" id="UP000011713">
    <property type="component" value="Unassembled WGS sequence"/>
</dbReference>